<dbReference type="GO" id="GO:0003841">
    <property type="term" value="F:1-acylglycerol-3-phosphate O-acyltransferase activity"/>
    <property type="evidence" value="ECO:0007669"/>
    <property type="project" value="TreeGrafter"/>
</dbReference>
<dbReference type="CDD" id="cd07989">
    <property type="entry name" value="LPLAT_AGPAT-like"/>
    <property type="match status" value="1"/>
</dbReference>
<dbReference type="RefSeq" id="WP_421731833.1">
    <property type="nucleotide sequence ID" value="NZ_CACRSK010000006.1"/>
</dbReference>
<evidence type="ECO:0000313" key="5">
    <source>
        <dbReference type="EMBL" id="VYT04065.1"/>
    </source>
</evidence>
<dbReference type="InterPro" id="IPR002123">
    <property type="entry name" value="Plipid/glycerol_acylTrfase"/>
</dbReference>
<protein>
    <submittedName>
        <fullName evidence="5">Acyltransferase</fullName>
    </submittedName>
</protein>
<reference evidence="5" key="1">
    <citation type="submission" date="2019-11" db="EMBL/GenBank/DDBJ databases">
        <authorList>
            <person name="Feng L."/>
        </authorList>
    </citation>
    <scope>NUCLEOTIDE SEQUENCE</scope>
    <source>
        <strain evidence="5">CUreolyticusLFYP111</strain>
    </source>
</reference>
<keyword evidence="2 5" id="KW-0808">Transferase</keyword>
<name>A0A6N2TES5_9BACT</name>
<comment type="pathway">
    <text evidence="1">Lipid metabolism.</text>
</comment>
<accession>A0A6N2TES5</accession>
<keyword evidence="3 5" id="KW-0012">Acyltransferase</keyword>
<dbReference type="EMBL" id="CACRSK010000006">
    <property type="protein sequence ID" value="VYT04065.1"/>
    <property type="molecule type" value="Genomic_DNA"/>
</dbReference>
<organism evidence="5">
    <name type="scientific">Campylobacter ureolyticus</name>
    <dbReference type="NCBI Taxonomy" id="827"/>
    <lineage>
        <taxon>Bacteria</taxon>
        <taxon>Pseudomonadati</taxon>
        <taxon>Campylobacterota</taxon>
        <taxon>Epsilonproteobacteria</taxon>
        <taxon>Campylobacterales</taxon>
        <taxon>Campylobacteraceae</taxon>
        <taxon>Campylobacter</taxon>
    </lineage>
</organism>
<dbReference type="SMART" id="SM00563">
    <property type="entry name" value="PlsC"/>
    <property type="match status" value="1"/>
</dbReference>
<evidence type="ECO:0000256" key="2">
    <source>
        <dbReference type="ARBA" id="ARBA00022679"/>
    </source>
</evidence>
<sequence length="220" mass="26019">MIFIPIILLNLQRFRVVKNFSRFLVRISWNFFLKSTEFLGYQHSNYQILKELSSPNTLIICNHPSLLDVVFFISQIRNVNCVVKKELKKNIFLYPAIKSSGYILNDDFILDKSIDVLKNGETLIIFPEGSRTKEEILMHKAAFFIAIKGAKKLIVTTLRMNPRSLQKGQKWYKTPKTKIGYNFKIEKEIELDYYESQKPDTLRVRSLFNEINEFYKKEFK</sequence>
<dbReference type="Pfam" id="PF01553">
    <property type="entry name" value="Acyltransferase"/>
    <property type="match status" value="1"/>
</dbReference>
<evidence type="ECO:0000256" key="1">
    <source>
        <dbReference type="ARBA" id="ARBA00005189"/>
    </source>
</evidence>
<feature type="domain" description="Phospholipid/glycerol acyltransferase" evidence="4">
    <location>
        <begin position="57"/>
        <end position="168"/>
    </location>
</feature>
<dbReference type="SUPFAM" id="SSF69593">
    <property type="entry name" value="Glycerol-3-phosphate (1)-acyltransferase"/>
    <property type="match status" value="1"/>
</dbReference>
<evidence type="ECO:0000259" key="4">
    <source>
        <dbReference type="SMART" id="SM00563"/>
    </source>
</evidence>
<proteinExistence type="predicted"/>
<gene>
    <name evidence="5" type="ORF">CULFYP111_01343</name>
</gene>
<dbReference type="GO" id="GO:0006654">
    <property type="term" value="P:phosphatidic acid biosynthetic process"/>
    <property type="evidence" value="ECO:0007669"/>
    <property type="project" value="TreeGrafter"/>
</dbReference>
<evidence type="ECO:0000256" key="3">
    <source>
        <dbReference type="ARBA" id="ARBA00023315"/>
    </source>
</evidence>
<dbReference type="AlphaFoldDB" id="A0A6N2TES5"/>
<dbReference type="PANTHER" id="PTHR10434">
    <property type="entry name" value="1-ACYL-SN-GLYCEROL-3-PHOSPHATE ACYLTRANSFERASE"/>
    <property type="match status" value="1"/>
</dbReference>
<dbReference type="PANTHER" id="PTHR10434:SF66">
    <property type="entry name" value="PHOSPHOLIPID_GLYCEROL ACYLTRANSFERASE DOMAIN-CONTAINING PROTEIN"/>
    <property type="match status" value="1"/>
</dbReference>